<feature type="compositionally biased region" description="Polar residues" evidence="6">
    <location>
        <begin position="368"/>
        <end position="385"/>
    </location>
</feature>
<evidence type="ECO:0000256" key="6">
    <source>
        <dbReference type="SAM" id="MobiDB-lite"/>
    </source>
</evidence>
<sequence>MDKTNSPGKKDNRSSASPQIPKKRSRVRQPLSCSVCRKRKSKCDRARPCGTCIKKSIVHLCHYEDDNRPPINHFLPPEQQLHPTHIDNNGYIITDQLPPQPPPIHYQDPYNNHNHHFQQQQQQHHHNTNNDSNFDPSLSHIQANGHNQFQHQPLSSHSPQGNHQYLPIPPPPPPPPQSQQSQHPPSISPAGYNSSIKMSQAQISIPTPPPATKSSTSTSDHSSPNRPPTSSGQSSYHTTTTNNYSNFNPSTVSNINSKPKLNSISLPLPPPPPPPSVTTPSLPMPSTTKSSISGMSLHHDNTFGQVSIPSPIPPINELSPSLSRLKSLGSNSDGVLSPTTIGVNDLLNPSRSNGGYNQSDNAIPPPTQENSNPTAQSVLSDQTAPSSKSISSPQESESFSSNSLVSIPLGANSSLQINASDTMDVFTNAVFSLHSTGNEWQQSGTLSYLGLTKSDPFITILRNFTVHLFRSDEFLNVIRNDATRKRRNSNGSLISIRSSRTGDENLSPVATKRPKLDNNGNGNANGNGNGNSSASLNTVSMPMNRSNSNDSNYLSNNANFTDAFDMISENDKPSNNTPLETFSPSVQQQYESPKKTPGDMAFMQSFYNGEQKRQEYYRFVEDEVSKILPDKTNSFQLFCRYFRFVNPFIQIVDEHALLFDINPILPKFLKFNHEKFTEVKIKSENDLRTLGIFLLVLKLGYQTMIHNDNEHNNYNEQELSIIDSMQQLDNPTFNRIINLCIADGLITARSSFKLVQLLALLYHYKGMSPDDSHGLSSADSQILLGTIIRHAFSIGLNRDPTRYTTFDNLAKNQVLIKTWRHLWWFLVATDAMSALNTGCNLNVSSLDGCDVEYPHVSEDPTGEMNKIYEVLAKICEHYRNIVNKINNLRQKPKVVEILKETNQMERIFFDFFGKDFFKDVVCKPAKEPTNGNGFEEASKEHMEKVVKVFKYCLFIQLRTNLSGMYYKIAIHYENEYDKSKTPSMKAGIELFKIYIKSVVQLVYIMSYVLDNSVYLFGKNFDYMLTASNERYMIKTHSFLTSFFVRLLHQKKELSFKVFKEISYMSRLECINNLFDIVLEDVELFVGDFRRLSKTYINSYRLYIITFIVLRQSIDNSDAFFEKAASDQSFFHQGTNMIEFFSQQELNHLCRLCRDWRNIKEAQKKYKDAKKNAINTKDTDDNDNEEIGFDPLKELESKLFGSSFFDDDNIFSNLNNLSDEILDPVACKEDLIRLFNIYGDFNDLL</sequence>
<organism evidence="8 9">
    <name type="scientific">Candida albicans (strain WO-1)</name>
    <name type="common">Yeast</name>
    <dbReference type="NCBI Taxonomy" id="294748"/>
    <lineage>
        <taxon>Eukaryota</taxon>
        <taxon>Fungi</taxon>
        <taxon>Dikarya</taxon>
        <taxon>Ascomycota</taxon>
        <taxon>Saccharomycotina</taxon>
        <taxon>Pichiomycetes</taxon>
        <taxon>Debaryomycetaceae</taxon>
        <taxon>Candida/Lodderomyces clade</taxon>
        <taxon>Candida</taxon>
    </lineage>
</organism>
<feature type="region of interest" description="Disordered" evidence="6">
    <location>
        <begin position="329"/>
        <end position="398"/>
    </location>
</feature>
<dbReference type="GO" id="GO:0000978">
    <property type="term" value="F:RNA polymerase II cis-regulatory region sequence-specific DNA binding"/>
    <property type="evidence" value="ECO:0007669"/>
    <property type="project" value="TreeGrafter"/>
</dbReference>
<feature type="compositionally biased region" description="Low complexity" evidence="6">
    <location>
        <begin position="212"/>
        <end position="222"/>
    </location>
</feature>
<feature type="region of interest" description="Disordered" evidence="6">
    <location>
        <begin position="1"/>
        <end position="31"/>
    </location>
</feature>
<dbReference type="OMA" id="INSYRLY"/>
<feature type="compositionally biased region" description="Polar residues" evidence="6">
    <location>
        <begin position="329"/>
        <end position="361"/>
    </location>
</feature>
<feature type="compositionally biased region" description="Polar residues" evidence="6">
    <location>
        <begin position="131"/>
        <end position="163"/>
    </location>
</feature>
<protein>
    <recommendedName>
        <fullName evidence="7">Zn(2)-C6 fungal-type domain-containing protein</fullName>
    </recommendedName>
</protein>
<evidence type="ECO:0000256" key="3">
    <source>
        <dbReference type="ARBA" id="ARBA00023125"/>
    </source>
</evidence>
<evidence type="ECO:0000256" key="4">
    <source>
        <dbReference type="ARBA" id="ARBA00023163"/>
    </source>
</evidence>
<dbReference type="EMBL" id="CM000311">
    <property type="protein sequence ID" value="EEQ46362.1"/>
    <property type="molecule type" value="Genomic_DNA"/>
</dbReference>
<dbReference type="InterPro" id="IPR001138">
    <property type="entry name" value="Zn2Cys6_DnaBD"/>
</dbReference>
<dbReference type="OrthoDB" id="4337792at2759"/>
<feature type="compositionally biased region" description="Low complexity" evidence="6">
    <location>
        <begin position="178"/>
        <end position="189"/>
    </location>
</feature>
<dbReference type="GO" id="GO:0005634">
    <property type="term" value="C:nucleus"/>
    <property type="evidence" value="ECO:0007669"/>
    <property type="project" value="TreeGrafter"/>
</dbReference>
<dbReference type="PROSITE" id="PS50048">
    <property type="entry name" value="ZN2_CY6_FUNGAL_2"/>
    <property type="match status" value="1"/>
</dbReference>
<dbReference type="Proteomes" id="UP000001429">
    <property type="component" value="Chromosome 5"/>
</dbReference>
<feature type="compositionally biased region" description="Polar residues" evidence="6">
    <location>
        <begin position="489"/>
        <end position="499"/>
    </location>
</feature>
<feature type="compositionally biased region" description="Low complexity" evidence="6">
    <location>
        <begin position="278"/>
        <end position="291"/>
    </location>
</feature>
<evidence type="ECO:0000313" key="8">
    <source>
        <dbReference type="EMBL" id="EEQ46362.1"/>
    </source>
</evidence>
<keyword evidence="9" id="KW-1185">Reference proteome</keyword>
<dbReference type="SMART" id="SM00066">
    <property type="entry name" value="GAL4"/>
    <property type="match status" value="1"/>
</dbReference>
<dbReference type="InterPro" id="IPR050675">
    <property type="entry name" value="OAF3"/>
</dbReference>
<keyword evidence="5" id="KW-0539">Nucleus</keyword>
<dbReference type="CDD" id="cd12148">
    <property type="entry name" value="fungal_TF_MHR"/>
    <property type="match status" value="1"/>
</dbReference>
<dbReference type="PaxDb" id="5476-C4YRK9"/>
<feature type="domain" description="Zn(2)-C6 fungal-type" evidence="7">
    <location>
        <begin position="32"/>
        <end position="63"/>
    </location>
</feature>
<dbReference type="CDD" id="cd00067">
    <property type="entry name" value="GAL4"/>
    <property type="match status" value="1"/>
</dbReference>
<feature type="compositionally biased region" description="Pro residues" evidence="6">
    <location>
        <begin position="167"/>
        <end position="177"/>
    </location>
</feature>
<dbReference type="GO" id="GO:0000981">
    <property type="term" value="F:DNA-binding transcription factor activity, RNA polymerase II-specific"/>
    <property type="evidence" value="ECO:0007669"/>
    <property type="project" value="InterPro"/>
</dbReference>
<accession>C4YRK9</accession>
<dbReference type="GO" id="GO:0008270">
    <property type="term" value="F:zinc ion binding"/>
    <property type="evidence" value="ECO:0007669"/>
    <property type="project" value="InterPro"/>
</dbReference>
<dbReference type="HOGENOM" id="CLU_266182_0_0_1"/>
<feature type="compositionally biased region" description="Polar residues" evidence="6">
    <location>
        <begin position="573"/>
        <end position="591"/>
    </location>
</feature>
<name>C4YRK9_CANAW</name>
<keyword evidence="4" id="KW-0804">Transcription</keyword>
<feature type="region of interest" description="Disordered" evidence="6">
    <location>
        <begin position="571"/>
        <end position="595"/>
    </location>
</feature>
<reference evidence="8 9" key="1">
    <citation type="journal article" date="2009" name="Nature">
        <title>Evolution of pathogenicity and sexual reproduction in eight Candida genomes.</title>
        <authorList>
            <person name="Butler G."/>
            <person name="Rasmussen M.D."/>
            <person name="Lin M.F."/>
            <person name="Santos M.A."/>
            <person name="Sakthikumar S."/>
            <person name="Munro C.A."/>
            <person name="Rheinbay E."/>
            <person name="Grabherr M."/>
            <person name="Forche A."/>
            <person name="Reedy J.L."/>
            <person name="Agrafioti I."/>
            <person name="Arnaud M.B."/>
            <person name="Bates S."/>
            <person name="Brown A.J."/>
            <person name="Brunke S."/>
            <person name="Costanzo M.C."/>
            <person name="Fitzpatrick D.A."/>
            <person name="de Groot P.W."/>
            <person name="Harris D."/>
            <person name="Hoyer L.L."/>
            <person name="Hube B."/>
            <person name="Klis F.M."/>
            <person name="Kodira C."/>
            <person name="Lennard N."/>
            <person name="Logue M.E."/>
            <person name="Martin R."/>
            <person name="Neiman A.M."/>
            <person name="Nikolaou E."/>
            <person name="Quail M.A."/>
            <person name="Quinn J."/>
            <person name="Santos M.C."/>
            <person name="Schmitzberger F.F."/>
            <person name="Sherlock G."/>
            <person name="Shah P."/>
            <person name="Silverstein K.A."/>
            <person name="Skrzypek M.S."/>
            <person name="Soll D."/>
            <person name="Staggs R."/>
            <person name="Stansfield I."/>
            <person name="Stumpf M.P."/>
            <person name="Sudbery P.E."/>
            <person name="Srikantha T."/>
            <person name="Zeng Q."/>
            <person name="Berman J."/>
            <person name="Berriman M."/>
            <person name="Heitman J."/>
            <person name="Gow N.A."/>
            <person name="Lorenz M.C."/>
            <person name="Birren B.W."/>
            <person name="Kellis M."/>
            <person name="Cuomo C.A."/>
        </authorList>
    </citation>
    <scope>NUCLEOTIDE SEQUENCE [LARGE SCALE GENOMIC DNA]</scope>
    <source>
        <strain evidence="8 9">WO-1</strain>
    </source>
</reference>
<dbReference type="PANTHER" id="PTHR31069">
    <property type="entry name" value="OLEATE-ACTIVATED TRANSCRIPTION FACTOR 1-RELATED"/>
    <property type="match status" value="1"/>
</dbReference>
<keyword evidence="1" id="KW-0479">Metal-binding</keyword>
<dbReference type="SUPFAM" id="SSF57701">
    <property type="entry name" value="Zn2/Cys6 DNA-binding domain"/>
    <property type="match status" value="1"/>
</dbReference>
<feature type="compositionally biased region" description="Low complexity" evidence="6">
    <location>
        <begin position="234"/>
        <end position="266"/>
    </location>
</feature>
<keyword evidence="2" id="KW-0805">Transcription regulation</keyword>
<evidence type="ECO:0000313" key="9">
    <source>
        <dbReference type="Proteomes" id="UP000001429"/>
    </source>
</evidence>
<dbReference type="AlphaFoldDB" id="C4YRK9"/>
<dbReference type="PROSITE" id="PS00463">
    <property type="entry name" value="ZN2_CY6_FUNGAL_1"/>
    <property type="match status" value="1"/>
</dbReference>
<proteinExistence type="predicted"/>
<dbReference type="SMART" id="SM00906">
    <property type="entry name" value="Fungal_trans"/>
    <property type="match status" value="1"/>
</dbReference>
<dbReference type="GO" id="GO:0006351">
    <property type="term" value="P:DNA-templated transcription"/>
    <property type="evidence" value="ECO:0007669"/>
    <property type="project" value="InterPro"/>
</dbReference>
<evidence type="ECO:0000256" key="1">
    <source>
        <dbReference type="ARBA" id="ARBA00022723"/>
    </source>
</evidence>
<feature type="compositionally biased region" description="Basic and acidic residues" evidence="6">
    <location>
        <begin position="1"/>
        <end position="13"/>
    </location>
</feature>
<feature type="compositionally biased region" description="Pro residues" evidence="6">
    <location>
        <begin position="267"/>
        <end position="277"/>
    </location>
</feature>
<dbReference type="GO" id="GO:0045944">
    <property type="term" value="P:positive regulation of transcription by RNA polymerase II"/>
    <property type="evidence" value="ECO:0007669"/>
    <property type="project" value="TreeGrafter"/>
</dbReference>
<keyword evidence="3" id="KW-0238">DNA-binding</keyword>
<dbReference type="VEuPathDB" id="FungiDB:CAWG_04709"/>
<feature type="region of interest" description="Disordered" evidence="6">
    <location>
        <begin position="489"/>
        <end position="550"/>
    </location>
</feature>
<feature type="compositionally biased region" description="Low complexity" evidence="6">
    <location>
        <begin position="386"/>
        <end position="398"/>
    </location>
</feature>
<evidence type="ECO:0000259" key="7">
    <source>
        <dbReference type="PROSITE" id="PS50048"/>
    </source>
</evidence>
<evidence type="ECO:0000256" key="5">
    <source>
        <dbReference type="ARBA" id="ARBA00023242"/>
    </source>
</evidence>
<dbReference type="Pfam" id="PF00172">
    <property type="entry name" value="Zn_clus"/>
    <property type="match status" value="1"/>
</dbReference>
<dbReference type="PANTHER" id="PTHR31069:SF12">
    <property type="entry name" value="TRANSCRIPTION FACTOR DOMAIN-CONTAINING PROTEIN"/>
    <property type="match status" value="1"/>
</dbReference>
<gene>
    <name evidence="8" type="ORF">CAWG_04709</name>
</gene>
<feature type="region of interest" description="Disordered" evidence="6">
    <location>
        <begin position="81"/>
        <end position="315"/>
    </location>
</feature>
<dbReference type="InterPro" id="IPR007219">
    <property type="entry name" value="XnlR_reg_dom"/>
</dbReference>
<evidence type="ECO:0000256" key="2">
    <source>
        <dbReference type="ARBA" id="ARBA00023015"/>
    </source>
</evidence>
<dbReference type="Gene3D" id="4.10.240.10">
    <property type="entry name" value="Zn(2)-C6 fungal-type DNA-binding domain"/>
    <property type="match status" value="1"/>
</dbReference>
<dbReference type="InterPro" id="IPR036864">
    <property type="entry name" value="Zn2-C6_fun-type_DNA-bd_sf"/>
</dbReference>
<feature type="compositionally biased region" description="Polar residues" evidence="6">
    <location>
        <begin position="191"/>
        <end position="205"/>
    </location>
</feature>